<organism evidence="2 3">
    <name type="scientific">Corynebacterium hadale</name>
    <dbReference type="NCBI Taxonomy" id="2026255"/>
    <lineage>
        <taxon>Bacteria</taxon>
        <taxon>Bacillati</taxon>
        <taxon>Actinomycetota</taxon>
        <taxon>Actinomycetes</taxon>
        <taxon>Mycobacteriales</taxon>
        <taxon>Corynebacteriaceae</taxon>
        <taxon>Corynebacterium</taxon>
    </lineage>
</organism>
<dbReference type="PROSITE" id="PS51257">
    <property type="entry name" value="PROKAR_LIPOPROTEIN"/>
    <property type="match status" value="1"/>
</dbReference>
<feature type="chain" id="PRO_5038556114" description="DUF3558 domain-containing protein" evidence="1">
    <location>
        <begin position="23"/>
        <end position="192"/>
    </location>
</feature>
<evidence type="ECO:0000313" key="3">
    <source>
        <dbReference type="Proteomes" id="UP000215771"/>
    </source>
</evidence>
<accession>A0A269PDZ9</accession>
<evidence type="ECO:0000313" key="2">
    <source>
        <dbReference type="EMBL" id="PAJ70298.1"/>
    </source>
</evidence>
<feature type="signal peptide" evidence="1">
    <location>
        <begin position="1"/>
        <end position="22"/>
    </location>
</feature>
<sequence length="192" mass="20254">MRASVGSYAGAVVVGLSLSACSASEEVPTVPEFQFKSGTLAIGEFSSSSVEGNLFDPCTEISPEEYEAAGIPDVRPVPADQEVPGYNSCDTGLYEDKVGQRLVISGGSRSEAGYKTSSDNHLEYPESVVPGLYTITSDMSGVCIAQVDTERGGLKVQMSAQGLGSEDVDSCQVARETIEDLYTAVNTDEEEQ</sequence>
<protein>
    <recommendedName>
        <fullName evidence="4">DUF3558 domain-containing protein</fullName>
    </recommendedName>
</protein>
<dbReference type="AlphaFoldDB" id="A0A269PDZ9"/>
<proteinExistence type="predicted"/>
<reference evidence="2 3" key="1">
    <citation type="submission" date="2017-08" db="EMBL/GenBank/DDBJ databases">
        <authorList>
            <person name="de Groot N.N."/>
        </authorList>
    </citation>
    <scope>NUCLEOTIDE SEQUENCE [LARGE SCALE GENOMIC DNA]</scope>
    <source>
        <strain evidence="2 3">NBT06-6</strain>
    </source>
</reference>
<keyword evidence="1" id="KW-0732">Signal</keyword>
<dbReference type="Proteomes" id="UP000215771">
    <property type="component" value="Unassembled WGS sequence"/>
</dbReference>
<dbReference type="RefSeq" id="WP_095276699.1">
    <property type="nucleotide sequence ID" value="NZ_CP047655.1"/>
</dbReference>
<comment type="caution">
    <text evidence="2">The sequence shown here is derived from an EMBL/GenBank/DDBJ whole genome shotgun (WGS) entry which is preliminary data.</text>
</comment>
<dbReference type="EMBL" id="NQMQ01000010">
    <property type="protein sequence ID" value="PAJ70298.1"/>
    <property type="molecule type" value="Genomic_DNA"/>
</dbReference>
<evidence type="ECO:0000256" key="1">
    <source>
        <dbReference type="SAM" id="SignalP"/>
    </source>
</evidence>
<name>A0A269PDZ9_9CORY</name>
<evidence type="ECO:0008006" key="4">
    <source>
        <dbReference type="Google" id="ProtNLM"/>
    </source>
</evidence>
<gene>
    <name evidence="2" type="ORF">CIG21_05545</name>
</gene>